<dbReference type="STRING" id="1279085.S0E6S1"/>
<dbReference type="Pfam" id="PF10282">
    <property type="entry name" value="Lactonase"/>
    <property type="match status" value="1"/>
</dbReference>
<dbReference type="Gene3D" id="2.130.10.10">
    <property type="entry name" value="YVTN repeat-like/Quinoprotein amine dehydrogenase"/>
    <property type="match status" value="1"/>
</dbReference>
<evidence type="ECO:0000256" key="2">
    <source>
        <dbReference type="SAM" id="SignalP"/>
    </source>
</evidence>
<evidence type="ECO:0008006" key="5">
    <source>
        <dbReference type="Google" id="ProtNLM"/>
    </source>
</evidence>
<dbReference type="Proteomes" id="UP000016800">
    <property type="component" value="Chromosome VI"/>
</dbReference>
<reference evidence="4" key="1">
    <citation type="journal article" date="2013" name="PLoS Pathog.">
        <title>Deciphering the cryptic genome: genome-wide analyses of the rice pathogen Fusarium fujikuroi reveal complex regulation of secondary metabolism and novel metabolites.</title>
        <authorList>
            <person name="Wiemann P."/>
            <person name="Sieber C.M."/>
            <person name="von Bargen K.W."/>
            <person name="Studt L."/>
            <person name="Niehaus E.M."/>
            <person name="Espino J.J."/>
            <person name="Huss K."/>
            <person name="Michielse C.B."/>
            <person name="Albermann S."/>
            <person name="Wagner D."/>
            <person name="Bergner S.V."/>
            <person name="Connolly L.R."/>
            <person name="Fischer A."/>
            <person name="Reuter G."/>
            <person name="Kleigrewe K."/>
            <person name="Bald T."/>
            <person name="Wingfield B.D."/>
            <person name="Ophir R."/>
            <person name="Freeman S."/>
            <person name="Hippler M."/>
            <person name="Smith K.M."/>
            <person name="Brown D.W."/>
            <person name="Proctor R.H."/>
            <person name="Munsterkotter M."/>
            <person name="Freitag M."/>
            <person name="Humpf H.U."/>
            <person name="Guldener U."/>
            <person name="Tudzynski B."/>
        </authorList>
    </citation>
    <scope>NUCLEOTIDE SEQUENCE [LARGE SCALE GENOMIC DNA]</scope>
    <source>
        <strain evidence="4">CBS 195.34 / IMI 58289 / NRRL A-6831</strain>
    </source>
</reference>
<proteinExistence type="inferred from homology"/>
<sequence>MFILTVFTVILLSSGVWAKPHVHILRVANQERGILTLGFNPSEPSNRSIQLVGTTEAGYQPGWLYTRGEYLYSVSRTHFPDNSSTSGGIFAFKKLPNGFLELSDAVASRGDGGVYLDISRDGKTLSSANIDGSTVSVLPLTSPGNFGHDASVFHYNLKHPGPGTGDSQEIANPHAAIFSPSGNIMAVPDRGADRVYIYQAHDAKHVEQIRTITLLPGTGPRHIVFSQVSKEKTIMFLVSELDNTVNVFSLENGTFESIYSEWFKQSYKA</sequence>
<dbReference type="VEuPathDB" id="FungiDB:FFUJ_05329"/>
<evidence type="ECO:0000313" key="4">
    <source>
        <dbReference type="Proteomes" id="UP000016800"/>
    </source>
</evidence>
<comment type="similarity">
    <text evidence="1">Belongs to the cycloisomerase 2 family.</text>
</comment>
<dbReference type="InterPro" id="IPR019405">
    <property type="entry name" value="Lactonase_7-beta_prop"/>
</dbReference>
<feature type="signal peptide" evidence="2">
    <location>
        <begin position="1"/>
        <end position="18"/>
    </location>
</feature>
<feature type="chain" id="PRO_5004495595" description="6-phosphogluconolactonase" evidence="2">
    <location>
        <begin position="19"/>
        <end position="269"/>
    </location>
</feature>
<accession>S0E6S1</accession>
<dbReference type="PANTHER" id="PTHR30344">
    <property type="entry name" value="6-PHOSPHOGLUCONOLACTONASE-RELATED"/>
    <property type="match status" value="1"/>
</dbReference>
<dbReference type="GO" id="GO:0017057">
    <property type="term" value="F:6-phosphogluconolactonase activity"/>
    <property type="evidence" value="ECO:0007669"/>
    <property type="project" value="TreeGrafter"/>
</dbReference>
<name>S0E6S1_GIBF5</name>
<gene>
    <name evidence="3" type="ORF">FFUJ_05329</name>
</gene>
<dbReference type="EMBL" id="HF679028">
    <property type="protein sequence ID" value="CCT69442.1"/>
    <property type="molecule type" value="Genomic_DNA"/>
</dbReference>
<dbReference type="SUPFAM" id="SSF51004">
    <property type="entry name" value="C-terminal (heme d1) domain of cytochrome cd1-nitrite reductase"/>
    <property type="match status" value="1"/>
</dbReference>
<dbReference type="AlphaFoldDB" id="S0E6S1"/>
<dbReference type="RefSeq" id="XP_023431522.1">
    <property type="nucleotide sequence ID" value="XM_023578526.1"/>
</dbReference>
<dbReference type="GeneID" id="35398808"/>
<dbReference type="HOGENOM" id="CLU_1034577_0_0_1"/>
<evidence type="ECO:0000256" key="1">
    <source>
        <dbReference type="ARBA" id="ARBA00005564"/>
    </source>
</evidence>
<dbReference type="InterPro" id="IPR011048">
    <property type="entry name" value="Haem_d1_sf"/>
</dbReference>
<evidence type="ECO:0000313" key="3">
    <source>
        <dbReference type="EMBL" id="CCT69442.1"/>
    </source>
</evidence>
<organism evidence="3 4">
    <name type="scientific">Gibberella fujikuroi (strain CBS 195.34 / IMI 58289 / NRRL A-6831)</name>
    <name type="common">Bakanae and foot rot disease fungus</name>
    <name type="synonym">Fusarium fujikuroi</name>
    <dbReference type="NCBI Taxonomy" id="1279085"/>
    <lineage>
        <taxon>Eukaryota</taxon>
        <taxon>Fungi</taxon>
        <taxon>Dikarya</taxon>
        <taxon>Ascomycota</taxon>
        <taxon>Pezizomycotina</taxon>
        <taxon>Sordariomycetes</taxon>
        <taxon>Hypocreomycetidae</taxon>
        <taxon>Hypocreales</taxon>
        <taxon>Nectriaceae</taxon>
        <taxon>Fusarium</taxon>
        <taxon>Fusarium fujikuroi species complex</taxon>
    </lineage>
</organism>
<dbReference type="InterPro" id="IPR050282">
    <property type="entry name" value="Cycloisomerase_2"/>
</dbReference>
<dbReference type="InterPro" id="IPR015943">
    <property type="entry name" value="WD40/YVTN_repeat-like_dom_sf"/>
</dbReference>
<keyword evidence="4" id="KW-1185">Reference proteome</keyword>
<keyword evidence="2" id="KW-0732">Signal</keyword>
<protein>
    <recommendedName>
        <fullName evidence="5">6-phosphogluconolactonase</fullName>
    </recommendedName>
</protein>
<dbReference type="PANTHER" id="PTHR30344:SF1">
    <property type="entry name" value="6-PHOSPHOGLUCONOLACTONASE"/>
    <property type="match status" value="1"/>
</dbReference>